<evidence type="ECO:0000313" key="2">
    <source>
        <dbReference type="EMBL" id="KIJ22352.1"/>
    </source>
</evidence>
<proteinExistence type="predicted"/>
<sequence length="116" mass="13847">MLGNEGTSDDESDEEATPGSPFRQRKRVRVVQLAWRSQWLVDILRYIDNHYRHEACPLQGKRGNAAHERVHARPRVDYTRVPKNLPCNFYDDNWYYSLNDYERYELNAAPEWYPSD</sequence>
<organism evidence="2 3">
    <name type="scientific">Sphaerobolus stellatus (strain SS14)</name>
    <dbReference type="NCBI Taxonomy" id="990650"/>
    <lineage>
        <taxon>Eukaryota</taxon>
        <taxon>Fungi</taxon>
        <taxon>Dikarya</taxon>
        <taxon>Basidiomycota</taxon>
        <taxon>Agaricomycotina</taxon>
        <taxon>Agaricomycetes</taxon>
        <taxon>Phallomycetidae</taxon>
        <taxon>Geastrales</taxon>
        <taxon>Sphaerobolaceae</taxon>
        <taxon>Sphaerobolus</taxon>
    </lineage>
</organism>
<dbReference type="HOGENOM" id="CLU_2098374_0_0_1"/>
<evidence type="ECO:0000256" key="1">
    <source>
        <dbReference type="SAM" id="MobiDB-lite"/>
    </source>
</evidence>
<protein>
    <submittedName>
        <fullName evidence="2">Uncharacterized protein</fullName>
    </submittedName>
</protein>
<feature type="compositionally biased region" description="Acidic residues" evidence="1">
    <location>
        <begin position="7"/>
        <end position="16"/>
    </location>
</feature>
<evidence type="ECO:0000313" key="3">
    <source>
        <dbReference type="Proteomes" id="UP000054279"/>
    </source>
</evidence>
<keyword evidence="3" id="KW-1185">Reference proteome</keyword>
<dbReference type="AlphaFoldDB" id="A0A0C9U079"/>
<dbReference type="Proteomes" id="UP000054279">
    <property type="component" value="Unassembled WGS sequence"/>
</dbReference>
<reference evidence="2 3" key="1">
    <citation type="submission" date="2014-06" db="EMBL/GenBank/DDBJ databases">
        <title>Evolutionary Origins and Diversification of the Mycorrhizal Mutualists.</title>
        <authorList>
            <consortium name="DOE Joint Genome Institute"/>
            <consortium name="Mycorrhizal Genomics Consortium"/>
            <person name="Kohler A."/>
            <person name="Kuo A."/>
            <person name="Nagy L.G."/>
            <person name="Floudas D."/>
            <person name="Copeland A."/>
            <person name="Barry K.W."/>
            <person name="Cichocki N."/>
            <person name="Veneault-Fourrey C."/>
            <person name="LaButti K."/>
            <person name="Lindquist E.A."/>
            <person name="Lipzen A."/>
            <person name="Lundell T."/>
            <person name="Morin E."/>
            <person name="Murat C."/>
            <person name="Riley R."/>
            <person name="Ohm R."/>
            <person name="Sun H."/>
            <person name="Tunlid A."/>
            <person name="Henrissat B."/>
            <person name="Grigoriev I.V."/>
            <person name="Hibbett D.S."/>
            <person name="Martin F."/>
        </authorList>
    </citation>
    <scope>NUCLEOTIDE SEQUENCE [LARGE SCALE GENOMIC DNA]</scope>
    <source>
        <strain evidence="2 3">SS14</strain>
    </source>
</reference>
<name>A0A0C9U079_SPHS4</name>
<dbReference type="OrthoDB" id="3263746at2759"/>
<dbReference type="EMBL" id="KN838360">
    <property type="protein sequence ID" value="KIJ22352.1"/>
    <property type="molecule type" value="Genomic_DNA"/>
</dbReference>
<feature type="region of interest" description="Disordered" evidence="1">
    <location>
        <begin position="1"/>
        <end position="23"/>
    </location>
</feature>
<accession>A0A0C9U079</accession>
<gene>
    <name evidence="2" type="ORF">M422DRAFT_57202</name>
</gene>